<dbReference type="GO" id="GO:0031207">
    <property type="term" value="C:Sec62/Sec63 complex"/>
    <property type="evidence" value="ECO:0007669"/>
    <property type="project" value="TreeGrafter"/>
</dbReference>
<dbReference type="GO" id="GO:0008320">
    <property type="term" value="F:protein transmembrane transporter activity"/>
    <property type="evidence" value="ECO:0007669"/>
    <property type="project" value="TreeGrafter"/>
</dbReference>
<keyword evidence="6 10" id="KW-1133">Transmembrane helix</keyword>
<feature type="compositionally biased region" description="Acidic residues" evidence="9">
    <location>
        <begin position="672"/>
        <end position="685"/>
    </location>
</feature>
<evidence type="ECO:0000256" key="5">
    <source>
        <dbReference type="ARBA" id="ARBA00022927"/>
    </source>
</evidence>
<dbReference type="Pfam" id="PF02889">
    <property type="entry name" value="Sec63"/>
    <property type="match status" value="1"/>
</dbReference>
<dbReference type="SMART" id="SM00973">
    <property type="entry name" value="Sec63"/>
    <property type="match status" value="1"/>
</dbReference>
<keyword evidence="8" id="KW-0143">Chaperone</keyword>
<keyword evidence="7 10" id="KW-0472">Membrane</keyword>
<dbReference type="PROSITE" id="PS50076">
    <property type="entry name" value="DNAJ_2"/>
    <property type="match status" value="1"/>
</dbReference>
<dbReference type="InterPro" id="IPR001623">
    <property type="entry name" value="DnaJ_domain"/>
</dbReference>
<evidence type="ECO:0000259" key="11">
    <source>
        <dbReference type="PROSITE" id="PS50076"/>
    </source>
</evidence>
<dbReference type="Gene3D" id="2.60.40.150">
    <property type="entry name" value="C2 domain"/>
    <property type="match status" value="1"/>
</dbReference>
<feature type="compositionally biased region" description="Basic and acidic residues" evidence="9">
    <location>
        <begin position="686"/>
        <end position="695"/>
    </location>
</feature>
<dbReference type="FunFam" id="1.10.287.110:FF:000039">
    <property type="entry name" value="Protein translocation complex component (Npl1)"/>
    <property type="match status" value="1"/>
</dbReference>
<organism evidence="12">
    <name type="scientific">Phaffia rhodozyma</name>
    <name type="common">Yeast</name>
    <name type="synonym">Xanthophyllomyces dendrorhous</name>
    <dbReference type="NCBI Taxonomy" id="264483"/>
    <lineage>
        <taxon>Eukaryota</taxon>
        <taxon>Fungi</taxon>
        <taxon>Dikarya</taxon>
        <taxon>Basidiomycota</taxon>
        <taxon>Agaricomycotina</taxon>
        <taxon>Tremellomycetes</taxon>
        <taxon>Cystofilobasidiales</taxon>
        <taxon>Mrakiaceae</taxon>
        <taxon>Phaffia</taxon>
    </lineage>
</organism>
<evidence type="ECO:0000256" key="1">
    <source>
        <dbReference type="ARBA" id="ARBA00004477"/>
    </source>
</evidence>
<feature type="compositionally biased region" description="Acidic residues" evidence="9">
    <location>
        <begin position="635"/>
        <end position="651"/>
    </location>
</feature>
<dbReference type="SUPFAM" id="SSF158702">
    <property type="entry name" value="Sec63 N-terminal domain-like"/>
    <property type="match status" value="1"/>
</dbReference>
<feature type="domain" description="J" evidence="11">
    <location>
        <begin position="108"/>
        <end position="178"/>
    </location>
</feature>
<evidence type="ECO:0000256" key="3">
    <source>
        <dbReference type="ARBA" id="ARBA00022692"/>
    </source>
</evidence>
<evidence type="ECO:0000256" key="7">
    <source>
        <dbReference type="ARBA" id="ARBA00023136"/>
    </source>
</evidence>
<keyword evidence="3 10" id="KW-0812">Transmembrane</keyword>
<dbReference type="GO" id="GO:0006620">
    <property type="term" value="P:post-translational protein targeting to endoplasmic reticulum membrane"/>
    <property type="evidence" value="ECO:0007669"/>
    <property type="project" value="TreeGrafter"/>
</dbReference>
<proteinExistence type="predicted"/>
<evidence type="ECO:0000256" key="4">
    <source>
        <dbReference type="ARBA" id="ARBA00022824"/>
    </source>
</evidence>
<evidence type="ECO:0000256" key="2">
    <source>
        <dbReference type="ARBA" id="ARBA00022448"/>
    </source>
</evidence>
<dbReference type="InterPro" id="IPR004179">
    <property type="entry name" value="Sec63-dom"/>
</dbReference>
<dbReference type="Gene3D" id="1.10.3380.10">
    <property type="entry name" value="Sec63 N-terminal domain-like domain"/>
    <property type="match status" value="1"/>
</dbReference>
<dbReference type="PANTHER" id="PTHR24075:SF0">
    <property type="entry name" value="TRANSLOCATION PROTEIN SEC63 HOMOLOG"/>
    <property type="match status" value="1"/>
</dbReference>
<feature type="transmembrane region" description="Helical" evidence="10">
    <location>
        <begin position="79"/>
        <end position="97"/>
    </location>
</feature>
<feature type="region of interest" description="Disordered" evidence="9">
    <location>
        <begin position="513"/>
        <end position="538"/>
    </location>
</feature>
<evidence type="ECO:0000313" key="12">
    <source>
        <dbReference type="EMBL" id="CDZ98614.1"/>
    </source>
</evidence>
<protein>
    <submittedName>
        <fullName evidence="12">Molecular chaperone (DnaJ superfamily)</fullName>
    </submittedName>
</protein>
<feature type="transmembrane region" description="Helical" evidence="10">
    <location>
        <begin position="204"/>
        <end position="226"/>
    </location>
</feature>
<sequence length="704" mass="78297">MAPGLGYDEQGSLANYFLITFITIALVPTTFFTFKSQLQPANVKALTDGLAVPESRQRASREKIFGKQKSKKKGISKKAIFLILGWSAFAFLAHRIHNSEAIENVIYNPFEILGITDSLTEKEIKRSYKKLSLKFHPDKYKLQENETQEDADAKFVEITKAYKALTDDVTRENWQLYGNPDGPQQREDVVAIPKWVIEGKNGSWVLAVYGLVIGGILPWLVGKWWFGTRQYTKDGTTNSTAATFFRRLDEMTSVSDLISILASASEFTSPASEASKKVAKDKKTIKAELGALEEAVRKRATELGLEGQNVDWEETGLGEVMGGRFDSLGNKRAGVLIWGHLLRIQWDSPSVREETAELLLSLPPLLASLLNISLSHHWFSTSLQIMHLQAYLAQATLPTLPNLLQLPHITFEQAQALESKVRSFRSVVGAGNGDRWVRAFNRIEKEKKKALLDEVKVTDNETERNEMDSVAKSWPKLEIVSAKFKVIGEKNIAPSSIVQCAFKLRLSNQTTSAVEPDAKKVEEDSDDEDESEAVKKAKDEALKKKTPLTAYTPYWPENRPLKFWAMIGDIKSDRVIVQPVFIPTIYLGETLSFSLQFQAPPNAGHYTFQATFLSNSVVGSEVRKGMLLIVDEPVAEAESEDDDISDPEEDSLAGQLAQMKGQRVKSSKLAGEDDDSSEEDSSSDEDGPRGKKGNDDSSSDSDSD</sequence>
<accession>A0A0F7SMA8</accession>
<dbReference type="CDD" id="cd06257">
    <property type="entry name" value="DnaJ"/>
    <property type="match status" value="1"/>
</dbReference>
<dbReference type="SUPFAM" id="SSF81296">
    <property type="entry name" value="E set domains"/>
    <property type="match status" value="1"/>
</dbReference>
<reference evidence="12" key="1">
    <citation type="submission" date="2014-08" db="EMBL/GenBank/DDBJ databases">
        <authorList>
            <person name="Sharma Rahul"/>
            <person name="Thines Marco"/>
        </authorList>
    </citation>
    <scope>NUCLEOTIDE SEQUENCE</scope>
</reference>
<evidence type="ECO:0000256" key="10">
    <source>
        <dbReference type="SAM" id="Phobius"/>
    </source>
</evidence>
<comment type="subcellular location">
    <subcellularLocation>
        <location evidence="1">Endoplasmic reticulum membrane</location>
        <topology evidence="1">Multi-pass membrane protein</topology>
    </subcellularLocation>
</comment>
<dbReference type="EMBL" id="LN483345">
    <property type="protein sequence ID" value="CDZ98614.1"/>
    <property type="molecule type" value="Genomic_DNA"/>
</dbReference>
<dbReference type="AlphaFoldDB" id="A0A0F7SMA8"/>
<evidence type="ECO:0000256" key="8">
    <source>
        <dbReference type="ARBA" id="ARBA00023186"/>
    </source>
</evidence>
<dbReference type="InterPro" id="IPR014756">
    <property type="entry name" value="Ig_E-set"/>
</dbReference>
<evidence type="ECO:0000256" key="9">
    <source>
        <dbReference type="SAM" id="MobiDB-lite"/>
    </source>
</evidence>
<dbReference type="PANTHER" id="PTHR24075">
    <property type="entry name" value="SEC63 DOMAIN-CONTAINING"/>
    <property type="match status" value="1"/>
</dbReference>
<dbReference type="Pfam" id="PF00226">
    <property type="entry name" value="DnaJ"/>
    <property type="match status" value="1"/>
</dbReference>
<keyword evidence="2" id="KW-0813">Transport</keyword>
<feature type="transmembrane region" description="Helical" evidence="10">
    <location>
        <begin position="13"/>
        <end position="34"/>
    </location>
</feature>
<dbReference type="InterPro" id="IPR035892">
    <property type="entry name" value="C2_domain_sf"/>
</dbReference>
<dbReference type="SUPFAM" id="SSF46565">
    <property type="entry name" value="Chaperone J-domain"/>
    <property type="match status" value="1"/>
</dbReference>
<feature type="region of interest" description="Disordered" evidence="9">
    <location>
        <begin position="635"/>
        <end position="704"/>
    </location>
</feature>
<keyword evidence="5" id="KW-0653">Protein transport</keyword>
<dbReference type="PRINTS" id="PR00625">
    <property type="entry name" value="JDOMAIN"/>
</dbReference>
<dbReference type="Gene3D" id="1.10.287.110">
    <property type="entry name" value="DnaJ domain"/>
    <property type="match status" value="1"/>
</dbReference>
<keyword evidence="4" id="KW-0256">Endoplasmic reticulum</keyword>
<dbReference type="GO" id="GO:0006614">
    <property type="term" value="P:SRP-dependent cotranslational protein targeting to membrane"/>
    <property type="evidence" value="ECO:0007669"/>
    <property type="project" value="TreeGrafter"/>
</dbReference>
<dbReference type="InterPro" id="IPR036869">
    <property type="entry name" value="J_dom_sf"/>
</dbReference>
<dbReference type="SMART" id="SM00271">
    <property type="entry name" value="DnaJ"/>
    <property type="match status" value="1"/>
</dbReference>
<dbReference type="GO" id="GO:0003723">
    <property type="term" value="F:RNA binding"/>
    <property type="evidence" value="ECO:0007669"/>
    <property type="project" value="TreeGrafter"/>
</dbReference>
<evidence type="ECO:0000256" key="6">
    <source>
        <dbReference type="ARBA" id="ARBA00022989"/>
    </source>
</evidence>
<name>A0A0F7SMA8_PHARH</name>